<dbReference type="InterPro" id="IPR037524">
    <property type="entry name" value="PA14/GLEYA"/>
</dbReference>
<name>A0A6C0ELQ6_9ZZZZ</name>
<organism evidence="4">
    <name type="scientific">viral metagenome</name>
    <dbReference type="NCBI Taxonomy" id="1070528"/>
    <lineage>
        <taxon>unclassified sequences</taxon>
        <taxon>metagenomes</taxon>
        <taxon>organismal metagenomes</taxon>
    </lineage>
</organism>
<dbReference type="PROSITE" id="PS51820">
    <property type="entry name" value="PA14"/>
    <property type="match status" value="1"/>
</dbReference>
<proteinExistence type="predicted"/>
<keyword evidence="1" id="KW-0175">Coiled coil</keyword>
<dbReference type="EMBL" id="MN738854">
    <property type="protein sequence ID" value="QHT28275.1"/>
    <property type="molecule type" value="Genomic_DNA"/>
</dbReference>
<feature type="domain" description="PA14" evidence="3">
    <location>
        <begin position="327"/>
        <end position="473"/>
    </location>
</feature>
<evidence type="ECO:0000256" key="2">
    <source>
        <dbReference type="SAM" id="MobiDB-lite"/>
    </source>
</evidence>
<evidence type="ECO:0000259" key="3">
    <source>
        <dbReference type="PROSITE" id="PS51820"/>
    </source>
</evidence>
<accession>A0A6C0ELQ6</accession>
<dbReference type="Gene3D" id="2.60.120.260">
    <property type="entry name" value="Galactose-binding domain-like"/>
    <property type="match status" value="1"/>
</dbReference>
<protein>
    <recommendedName>
        <fullName evidence="3">PA14 domain-containing protein</fullName>
    </recommendedName>
</protein>
<feature type="region of interest" description="Disordered" evidence="2">
    <location>
        <begin position="41"/>
        <end position="61"/>
    </location>
</feature>
<evidence type="ECO:0000256" key="1">
    <source>
        <dbReference type="SAM" id="Coils"/>
    </source>
</evidence>
<feature type="coiled-coil region" evidence="1">
    <location>
        <begin position="1187"/>
        <end position="1214"/>
    </location>
</feature>
<feature type="compositionally biased region" description="Low complexity" evidence="2">
    <location>
        <begin position="41"/>
        <end position="60"/>
    </location>
</feature>
<dbReference type="SUPFAM" id="SSF56988">
    <property type="entry name" value="Anthrax protective antigen"/>
    <property type="match status" value="1"/>
</dbReference>
<evidence type="ECO:0000313" key="4">
    <source>
        <dbReference type="EMBL" id="QHT28275.1"/>
    </source>
</evidence>
<feature type="coiled-coil region" evidence="1">
    <location>
        <begin position="104"/>
        <end position="131"/>
    </location>
</feature>
<reference evidence="4" key="1">
    <citation type="journal article" date="2020" name="Nature">
        <title>Giant virus diversity and host interactions through global metagenomics.</title>
        <authorList>
            <person name="Schulz F."/>
            <person name="Roux S."/>
            <person name="Paez-Espino D."/>
            <person name="Jungbluth S."/>
            <person name="Walsh D.A."/>
            <person name="Denef V.J."/>
            <person name="McMahon K.D."/>
            <person name="Konstantinidis K.T."/>
            <person name="Eloe-Fadrosh E.A."/>
            <person name="Kyrpides N.C."/>
            <person name="Woyke T."/>
        </authorList>
    </citation>
    <scope>NUCLEOTIDE SEQUENCE</scope>
    <source>
        <strain evidence="4">GVMAG-M-3300001348-25</strain>
    </source>
</reference>
<sequence>MNIDDTNNSDLNNMDLNSEKYNSILCDQGELFNNQRNELMNSSKFNKNNDTNNNGLNRSNDTILINSSNNIEEGFTSNSPVVEGFHEHKESDLSSMIKNMDAWMKREFKELKVLQNEYSSMQSKYDTLDEKFGTEARDYLSRTTKDNSYNGKTLQFKDGEMGYVTEKGYLRDYDSDAHVQIGDKNKCNTDVVDSGITRSDFISLDSQKLGPKMLLNKSDIRTIRIYQKSNYLHVSEVEAYDGNDKSIIIPKNKKESVFIYCKVNVKLNDFSNNSDDYRMFLTYNGKKVSDDVVFQARRLPKITKGPPALWTGNYSNRFHRVDKGNGRGKQGMRIFYYTMKNCNGWSPRKLIGLAHHRGSINFNWGGGNIVDNYRDYVGTYMDGYIIAPISGSIRLYSDSDDGQAFYWAGRNLWYGLNLNHGRSDAGRYFANVQVVKGQYYKFQHLWRECGGGANVRLFWTLPGRGRQIIPAQYFTIGGTSSGAKRGVLYHKFKNVNSVVNGFEINTNGKKLVLEKPIDVWIRRDDQSWSLGGYYPSSKDSYGAIKVSNDIKVSFPSYNPFVESATMNVGVGWSGYTHYPIDGIISQKWPNAVHSAKNRECIYDINLRGTPEIERIRIRNRIDGAQNRLNGAKLQLLDGNKKLVKEYNLNSEQEQVFYLKNEPRGTTCGSEGKNVKVSNIGDIGNAEYIGCYRDKPSRAMKWEGKRGTFEQCKQYAIENKSPYFALQASKPNRDYHACMISDDLNRTMKFGKRSDERCPTRPYSKEYGQVGSGWTNAVYSLDKTNYQKVEEKSKNISDTIDTYTGGTIADCLNECEKTGQCNAIEYDPDFLTDVGEKDLYVGNNTTSNRTLRVSNKNVMKYFNMDAYEIVIKFRVMKNNASRWTCVYYCSSAGYLFLTTGFASNWQLYMYTHTSPGSARYFQIPRQFRKLNTTFTIRMVIETAKFKIKIYVNDILVIDENKPNLKVRKSNSNHVYIKPSWWGNTSNFKVESMILKDAYGEKATGKCETKTSQELTQANGSNTIIYNKLTERPFVHGKENLGKIGYVDEKGVLHEYPQNMTALKNNYSMLRDVDSPGNDIFNKVTQGIDEAKRIANSRSDIAGFVRLPNGRTWFKNTNMYPINPNGPQRFYRNMQLHHKETSFKQHTTCTGDYNEINSFEWNNYTKGQNMTMDTKCTISNYTDGKFNEKNNLATRLNELNQKIKEKIERIKNRNSRLNPYLEKSYKKIGDVVTETENNNNTRSELLGNGQEGMANMKDAYNNNISHNLPSYQEEQDSGSALLGLLGVAGLIMSVSYMKK</sequence>